<evidence type="ECO:0000313" key="5">
    <source>
        <dbReference type="Proteomes" id="UP001165080"/>
    </source>
</evidence>
<dbReference type="EMBL" id="BRXU01000004">
    <property type="protein sequence ID" value="GLC50979.1"/>
    <property type="molecule type" value="Genomic_DNA"/>
</dbReference>
<feature type="compositionally biased region" description="Polar residues" evidence="1">
    <location>
        <begin position="219"/>
        <end position="240"/>
    </location>
</feature>
<dbReference type="SUPFAM" id="SSF52799">
    <property type="entry name" value="(Phosphotyrosine protein) phosphatases II"/>
    <property type="match status" value="1"/>
</dbReference>
<feature type="domain" description="Tyrosine-protein phosphatase" evidence="2">
    <location>
        <begin position="46"/>
        <end position="181"/>
    </location>
</feature>
<keyword evidence="5" id="KW-1185">Reference proteome</keyword>
<dbReference type="PANTHER" id="PTHR47244">
    <property type="entry name" value="PROTEIN-TYROSINE-PHOSPHATASE IBR5"/>
    <property type="match status" value="1"/>
</dbReference>
<dbReference type="GO" id="GO:0009738">
    <property type="term" value="P:abscisic acid-activated signaling pathway"/>
    <property type="evidence" value="ECO:0007669"/>
    <property type="project" value="InterPro"/>
</dbReference>
<proteinExistence type="predicted"/>
<dbReference type="SMART" id="SM00195">
    <property type="entry name" value="DSPc"/>
    <property type="match status" value="1"/>
</dbReference>
<feature type="domain" description="Tyrosine specific protein phosphatases" evidence="3">
    <location>
        <begin position="102"/>
        <end position="170"/>
    </location>
</feature>
<organism evidence="4 5">
    <name type="scientific">Pleodorina starrii</name>
    <dbReference type="NCBI Taxonomy" id="330485"/>
    <lineage>
        <taxon>Eukaryota</taxon>
        <taxon>Viridiplantae</taxon>
        <taxon>Chlorophyta</taxon>
        <taxon>core chlorophytes</taxon>
        <taxon>Chlorophyceae</taxon>
        <taxon>CS clade</taxon>
        <taxon>Chlamydomonadales</taxon>
        <taxon>Volvocaceae</taxon>
        <taxon>Pleodorina</taxon>
    </lineage>
</organism>
<name>A0A9W6BF75_9CHLO</name>
<gene>
    <name evidence="4" type="primary">PLESTMB000534</name>
    <name evidence="4" type="ORF">PLESTB_000453000</name>
</gene>
<dbReference type="Proteomes" id="UP001165080">
    <property type="component" value="Unassembled WGS sequence"/>
</dbReference>
<dbReference type="GO" id="GO:0009734">
    <property type="term" value="P:auxin-activated signaling pathway"/>
    <property type="evidence" value="ECO:0007669"/>
    <property type="project" value="InterPro"/>
</dbReference>
<dbReference type="GO" id="GO:0005634">
    <property type="term" value="C:nucleus"/>
    <property type="evidence" value="ECO:0007669"/>
    <property type="project" value="TreeGrafter"/>
</dbReference>
<sequence length="289" mass="31189">MKVKRDREEPCFICNHYHDHENGVPCQICGHVMTQAERRQLDHSVLPTAIIPGSLYLGSYDTASRSELLRAMGITHILNTWPSNPALFKNSFTYHTVSSAPVDFQECFDFIDGVLKAEQKVLVYCMTGSSRSPSVVIAYLMKHRGWRLAESYKWVKDKRPAINIKDEDAKRLMEFEVQLQGSCSAPLGLAVLNNAPTFAPPVPANPAAAQAPEAAAMPSTSGPTFGSQGVQGQWSLTSAPVPTEGFRFGSSAPATQQPQQGSQGAAAAGNPFAPTRHAGDGGNDMETGV</sequence>
<evidence type="ECO:0000256" key="1">
    <source>
        <dbReference type="SAM" id="MobiDB-lite"/>
    </source>
</evidence>
<accession>A0A9W6BF75</accession>
<dbReference type="InterPro" id="IPR000387">
    <property type="entry name" value="Tyr_Pase_dom"/>
</dbReference>
<dbReference type="InterPro" id="IPR000340">
    <property type="entry name" value="Dual-sp_phosphatase_cat-dom"/>
</dbReference>
<dbReference type="InterPro" id="IPR020422">
    <property type="entry name" value="TYR_PHOSPHATASE_DUAL_dom"/>
</dbReference>
<evidence type="ECO:0008006" key="6">
    <source>
        <dbReference type="Google" id="ProtNLM"/>
    </source>
</evidence>
<evidence type="ECO:0000313" key="4">
    <source>
        <dbReference type="EMBL" id="GLC50979.1"/>
    </source>
</evidence>
<comment type="caution">
    <text evidence="4">The sequence shown here is derived from an EMBL/GenBank/DDBJ whole genome shotgun (WGS) entry which is preliminary data.</text>
</comment>
<evidence type="ECO:0000259" key="3">
    <source>
        <dbReference type="PROSITE" id="PS50056"/>
    </source>
</evidence>
<feature type="compositionally biased region" description="Low complexity" evidence="1">
    <location>
        <begin position="205"/>
        <end position="218"/>
    </location>
</feature>
<reference evidence="4 5" key="1">
    <citation type="journal article" date="2023" name="Commun. Biol.">
        <title>Reorganization of the ancestral sex-determining regions during the evolution of trioecy in Pleodorina starrii.</title>
        <authorList>
            <person name="Takahashi K."/>
            <person name="Suzuki S."/>
            <person name="Kawai-Toyooka H."/>
            <person name="Yamamoto K."/>
            <person name="Hamaji T."/>
            <person name="Ootsuki R."/>
            <person name="Yamaguchi H."/>
            <person name="Kawachi M."/>
            <person name="Higashiyama T."/>
            <person name="Nozaki H."/>
        </authorList>
    </citation>
    <scope>NUCLEOTIDE SEQUENCE [LARGE SCALE GENOMIC DNA]</scope>
    <source>
        <strain evidence="4 5">NIES-4479</strain>
    </source>
</reference>
<protein>
    <recommendedName>
        <fullName evidence="6">Protein-tyrosine-phosphatase</fullName>
    </recommendedName>
</protein>
<dbReference type="GO" id="GO:0033549">
    <property type="term" value="F:MAP kinase phosphatase activity"/>
    <property type="evidence" value="ECO:0007669"/>
    <property type="project" value="InterPro"/>
</dbReference>
<dbReference type="PROSITE" id="PS50054">
    <property type="entry name" value="TYR_PHOSPHATASE_DUAL"/>
    <property type="match status" value="1"/>
</dbReference>
<dbReference type="CDD" id="cd18534">
    <property type="entry name" value="DSP_plant_IBR5-like"/>
    <property type="match status" value="1"/>
</dbReference>
<dbReference type="InterPro" id="IPR044212">
    <property type="entry name" value="IBR5-like"/>
</dbReference>
<dbReference type="PROSITE" id="PS50056">
    <property type="entry name" value="TYR_PHOSPHATASE_2"/>
    <property type="match status" value="1"/>
</dbReference>
<dbReference type="OrthoDB" id="165342at2759"/>
<dbReference type="AlphaFoldDB" id="A0A9W6BF75"/>
<evidence type="ECO:0000259" key="2">
    <source>
        <dbReference type="PROSITE" id="PS50054"/>
    </source>
</evidence>
<feature type="region of interest" description="Disordered" evidence="1">
    <location>
        <begin position="203"/>
        <end position="289"/>
    </location>
</feature>
<dbReference type="Pfam" id="PF00782">
    <property type="entry name" value="DSPc"/>
    <property type="match status" value="1"/>
</dbReference>
<dbReference type="InterPro" id="IPR029021">
    <property type="entry name" value="Prot-tyrosine_phosphatase-like"/>
</dbReference>
<dbReference type="PANTHER" id="PTHR47244:SF1">
    <property type="entry name" value="PROTEIN-TYROSINE-PHOSPHATASE IBR5"/>
    <property type="match status" value="1"/>
</dbReference>
<feature type="compositionally biased region" description="Low complexity" evidence="1">
    <location>
        <begin position="249"/>
        <end position="269"/>
    </location>
</feature>
<dbReference type="Gene3D" id="3.90.190.10">
    <property type="entry name" value="Protein tyrosine phosphatase superfamily"/>
    <property type="match status" value="1"/>
</dbReference>